<name>A0A4R7BWQ6_9HYPH</name>
<evidence type="ECO:0000313" key="1">
    <source>
        <dbReference type="EMBL" id="TDR90330.1"/>
    </source>
</evidence>
<dbReference type="EMBL" id="SNZR01000013">
    <property type="protein sequence ID" value="TDR90330.1"/>
    <property type="molecule type" value="Genomic_DNA"/>
</dbReference>
<dbReference type="Proteomes" id="UP000295122">
    <property type="component" value="Unassembled WGS sequence"/>
</dbReference>
<comment type="caution">
    <text evidence="1">The sequence shown here is derived from an EMBL/GenBank/DDBJ whole genome shotgun (WGS) entry which is preliminary data.</text>
</comment>
<dbReference type="RefSeq" id="WP_133771635.1">
    <property type="nucleotide sequence ID" value="NZ_SNZR01000013.1"/>
</dbReference>
<protein>
    <submittedName>
        <fullName evidence="1">Uncharacterized protein</fullName>
    </submittedName>
</protein>
<accession>A0A4R7BWQ6</accession>
<organism evidence="1 2">
    <name type="scientific">Enterovirga rhinocerotis</name>
    <dbReference type="NCBI Taxonomy" id="1339210"/>
    <lineage>
        <taxon>Bacteria</taxon>
        <taxon>Pseudomonadati</taxon>
        <taxon>Pseudomonadota</taxon>
        <taxon>Alphaproteobacteria</taxon>
        <taxon>Hyphomicrobiales</taxon>
        <taxon>Methylobacteriaceae</taxon>
        <taxon>Enterovirga</taxon>
    </lineage>
</organism>
<keyword evidence="2" id="KW-1185">Reference proteome</keyword>
<evidence type="ECO:0000313" key="2">
    <source>
        <dbReference type="Proteomes" id="UP000295122"/>
    </source>
</evidence>
<sequence>MRSFFIVIGVVLLTGLILYAAGFRIFVVKPIGAVPDGRTLIVRGLPGLRFIDSPDAFCLRQTGSVTLICRGAGLAAVANQGTIVARLPYSSILDALAGTPQTDR</sequence>
<reference evidence="1 2" key="1">
    <citation type="submission" date="2019-03" db="EMBL/GenBank/DDBJ databases">
        <title>Genomic Encyclopedia of Type Strains, Phase IV (KMG-IV): sequencing the most valuable type-strain genomes for metagenomic binning, comparative biology and taxonomic classification.</title>
        <authorList>
            <person name="Goeker M."/>
        </authorList>
    </citation>
    <scope>NUCLEOTIDE SEQUENCE [LARGE SCALE GENOMIC DNA]</scope>
    <source>
        <strain evidence="1 2">DSM 25903</strain>
    </source>
</reference>
<gene>
    <name evidence="1" type="ORF">EV668_3180</name>
</gene>
<proteinExistence type="predicted"/>
<dbReference type="OrthoDB" id="8021213at2"/>
<dbReference type="AlphaFoldDB" id="A0A4R7BWQ6"/>